<comment type="caution">
    <text evidence="1">The sequence shown here is derived from an EMBL/GenBank/DDBJ whole genome shotgun (WGS) entry which is preliminary data.</text>
</comment>
<name>A0A9P6QYA6_9FUNG</name>
<reference evidence="1" key="1">
    <citation type="journal article" date="2020" name="Fungal Divers.">
        <title>Resolving the Mortierellaceae phylogeny through synthesis of multi-gene phylogenetics and phylogenomics.</title>
        <authorList>
            <person name="Vandepol N."/>
            <person name="Liber J."/>
            <person name="Desiro A."/>
            <person name="Na H."/>
            <person name="Kennedy M."/>
            <person name="Barry K."/>
            <person name="Grigoriev I.V."/>
            <person name="Miller A.N."/>
            <person name="O'Donnell K."/>
            <person name="Stajich J.E."/>
            <person name="Bonito G."/>
        </authorList>
    </citation>
    <scope>NUCLEOTIDE SEQUENCE</scope>
    <source>
        <strain evidence="1">REB-010B</strain>
    </source>
</reference>
<evidence type="ECO:0000313" key="1">
    <source>
        <dbReference type="EMBL" id="KAG0304380.1"/>
    </source>
</evidence>
<gene>
    <name evidence="1" type="ORF">BGZ99_002416</name>
</gene>
<dbReference type="AlphaFoldDB" id="A0A9P6QYA6"/>
<keyword evidence="2" id="KW-1185">Reference proteome</keyword>
<accession>A0A9P6QYA6</accession>
<protein>
    <submittedName>
        <fullName evidence="1">Uncharacterized protein</fullName>
    </submittedName>
</protein>
<organism evidence="1 2">
    <name type="scientific">Dissophora globulifera</name>
    <dbReference type="NCBI Taxonomy" id="979702"/>
    <lineage>
        <taxon>Eukaryota</taxon>
        <taxon>Fungi</taxon>
        <taxon>Fungi incertae sedis</taxon>
        <taxon>Mucoromycota</taxon>
        <taxon>Mortierellomycotina</taxon>
        <taxon>Mortierellomycetes</taxon>
        <taxon>Mortierellales</taxon>
        <taxon>Mortierellaceae</taxon>
        <taxon>Dissophora</taxon>
    </lineage>
</organism>
<dbReference type="EMBL" id="JAAAIP010001716">
    <property type="protein sequence ID" value="KAG0304380.1"/>
    <property type="molecule type" value="Genomic_DNA"/>
</dbReference>
<sequence>MGYKSQVVINVDLPDSHPLEKVFGDVGTWDVLPSLLAPRNHLQQLQLLAGAKYKGLLAAFAMARFKGCDSFMDECQDLVCEIMENDLFLDLPLSATGVGFLPGNLYPTPLHAFLAHSPLTGRMRDQIIKSARGIFEGAKRGVLVLPDGTKKVFDLVNSPIAEDRSNEAAKMRMGECYGGRKVNMDPQCTGTIFQDAVTRDSSDFSRPSAAWMGGLGNTPNHQDIWSKFLDGKRMPYQIEFVAGCDIGDEEALLLLTLALVGETWENMGEWATLGFHQFVMSCLSLFVDILTKTNDQRCMAANESIGYFLNVSDEFYTAKCEGLTFADFFDQRSEGFTELNQLE</sequence>
<dbReference type="Proteomes" id="UP000738325">
    <property type="component" value="Unassembled WGS sequence"/>
</dbReference>
<evidence type="ECO:0000313" key="2">
    <source>
        <dbReference type="Proteomes" id="UP000738325"/>
    </source>
</evidence>
<feature type="non-terminal residue" evidence="1">
    <location>
        <position position="343"/>
    </location>
</feature>
<proteinExistence type="predicted"/>